<dbReference type="SUPFAM" id="SSF53335">
    <property type="entry name" value="S-adenosyl-L-methionine-dependent methyltransferases"/>
    <property type="match status" value="1"/>
</dbReference>
<dbReference type="Proteomes" id="UP000177130">
    <property type="component" value="Unassembled WGS sequence"/>
</dbReference>
<comment type="caution">
    <text evidence="5">The sequence shown here is derived from an EMBL/GenBank/DDBJ whole genome shotgun (WGS) entry which is preliminary data.</text>
</comment>
<feature type="domain" description="Methyltransferase type 11" evidence="4">
    <location>
        <begin position="48"/>
        <end position="138"/>
    </location>
</feature>
<keyword evidence="2" id="KW-0489">Methyltransferase</keyword>
<dbReference type="InterPro" id="IPR013216">
    <property type="entry name" value="Methyltransf_11"/>
</dbReference>
<gene>
    <name evidence="5" type="ORF">A3C72_02575</name>
</gene>
<dbReference type="CDD" id="cd02440">
    <property type="entry name" value="AdoMet_MTases"/>
    <property type="match status" value="1"/>
</dbReference>
<evidence type="ECO:0000313" key="6">
    <source>
        <dbReference type="Proteomes" id="UP000177130"/>
    </source>
</evidence>
<dbReference type="InterPro" id="IPR051052">
    <property type="entry name" value="Diverse_substrate_MTase"/>
</dbReference>
<organism evidence="5 6">
    <name type="scientific">Candidatus Taylorbacteria bacterium RIFCSPHIGHO2_02_FULL_43_32b</name>
    <dbReference type="NCBI Taxonomy" id="1802306"/>
    <lineage>
        <taxon>Bacteria</taxon>
        <taxon>Candidatus Tayloriibacteriota</taxon>
    </lineage>
</organism>
<name>A0A1G2MJA5_9BACT</name>
<proteinExistence type="inferred from homology"/>
<dbReference type="PANTHER" id="PTHR44942">
    <property type="entry name" value="METHYLTRANSF_11 DOMAIN-CONTAINING PROTEIN"/>
    <property type="match status" value="1"/>
</dbReference>
<dbReference type="PANTHER" id="PTHR44942:SF4">
    <property type="entry name" value="METHYLTRANSFERASE TYPE 11 DOMAIN-CONTAINING PROTEIN"/>
    <property type="match status" value="1"/>
</dbReference>
<protein>
    <recommendedName>
        <fullName evidence="4">Methyltransferase type 11 domain-containing protein</fullName>
    </recommendedName>
</protein>
<accession>A0A1G2MJA5</accession>
<evidence type="ECO:0000256" key="3">
    <source>
        <dbReference type="ARBA" id="ARBA00022679"/>
    </source>
</evidence>
<evidence type="ECO:0000259" key="4">
    <source>
        <dbReference type="Pfam" id="PF08241"/>
    </source>
</evidence>
<evidence type="ECO:0000256" key="1">
    <source>
        <dbReference type="ARBA" id="ARBA00008361"/>
    </source>
</evidence>
<reference evidence="5 6" key="1">
    <citation type="journal article" date="2016" name="Nat. Commun.">
        <title>Thousands of microbial genomes shed light on interconnected biogeochemical processes in an aquifer system.</title>
        <authorList>
            <person name="Anantharaman K."/>
            <person name="Brown C.T."/>
            <person name="Hug L.A."/>
            <person name="Sharon I."/>
            <person name="Castelle C.J."/>
            <person name="Probst A.J."/>
            <person name="Thomas B.C."/>
            <person name="Singh A."/>
            <person name="Wilkins M.J."/>
            <person name="Karaoz U."/>
            <person name="Brodie E.L."/>
            <person name="Williams K.H."/>
            <person name="Hubbard S.S."/>
            <person name="Banfield J.F."/>
        </authorList>
    </citation>
    <scope>NUCLEOTIDE SEQUENCE [LARGE SCALE GENOMIC DNA]</scope>
</reference>
<dbReference type="GO" id="GO:0032259">
    <property type="term" value="P:methylation"/>
    <property type="evidence" value="ECO:0007669"/>
    <property type="project" value="UniProtKB-KW"/>
</dbReference>
<dbReference type="AlphaFoldDB" id="A0A1G2MJA5"/>
<dbReference type="STRING" id="1802306.A3C72_02575"/>
<keyword evidence="3" id="KW-0808">Transferase</keyword>
<dbReference type="GO" id="GO:0008757">
    <property type="term" value="F:S-adenosylmethionine-dependent methyltransferase activity"/>
    <property type="evidence" value="ECO:0007669"/>
    <property type="project" value="InterPro"/>
</dbReference>
<dbReference type="Pfam" id="PF08241">
    <property type="entry name" value="Methyltransf_11"/>
    <property type="match status" value="1"/>
</dbReference>
<dbReference type="InterPro" id="IPR029063">
    <property type="entry name" value="SAM-dependent_MTases_sf"/>
</dbReference>
<evidence type="ECO:0000313" key="5">
    <source>
        <dbReference type="EMBL" id="OHA24005.1"/>
    </source>
</evidence>
<sequence length="253" mass="29105">MKQSARKKNGYGDFGNLSKNYAKARKGFPDEAYDYIFQKIRKDHPLILDIGCGTGIASEQLCEKGAEVSGTDIDADMIREAKANNRYSIEYRVARAEKQPFKDRAFDAVTAFSAFHWFANKSTLHEIKRVLKPAGLFFAVNKNETGDFKKRNKEILRRFIEETVPDIKKEYEPKRTLEENGFVRIEEKIFSVTEYFSPKEALGYIQTMSVWNLVPDSKKKVALENLREHFEKIAINEKVERKLDIGVMSGISN</sequence>
<dbReference type="Gene3D" id="3.40.50.150">
    <property type="entry name" value="Vaccinia Virus protein VP39"/>
    <property type="match status" value="1"/>
</dbReference>
<dbReference type="EMBL" id="MHRK01000020">
    <property type="protein sequence ID" value="OHA24005.1"/>
    <property type="molecule type" value="Genomic_DNA"/>
</dbReference>
<comment type="similarity">
    <text evidence="1">Belongs to the methyltransferase superfamily.</text>
</comment>
<evidence type="ECO:0000256" key="2">
    <source>
        <dbReference type="ARBA" id="ARBA00022603"/>
    </source>
</evidence>